<dbReference type="SUPFAM" id="SSF53335">
    <property type="entry name" value="S-adenosyl-L-methionine-dependent methyltransferases"/>
    <property type="match status" value="1"/>
</dbReference>
<organism evidence="2 3">
    <name type="scientific">Saltatorellus ferox</name>
    <dbReference type="NCBI Taxonomy" id="2528018"/>
    <lineage>
        <taxon>Bacteria</taxon>
        <taxon>Pseudomonadati</taxon>
        <taxon>Planctomycetota</taxon>
        <taxon>Planctomycetia</taxon>
        <taxon>Planctomycetia incertae sedis</taxon>
        <taxon>Saltatorellus</taxon>
    </lineage>
</organism>
<gene>
    <name evidence="2" type="primary">noeI</name>
    <name evidence="2" type="ORF">Poly30_26700</name>
</gene>
<dbReference type="InterPro" id="IPR053188">
    <property type="entry name" value="FkbM_Methyltransferase"/>
</dbReference>
<dbReference type="AlphaFoldDB" id="A0A518ESS7"/>
<dbReference type="Pfam" id="PF05050">
    <property type="entry name" value="Methyltransf_21"/>
    <property type="match status" value="1"/>
</dbReference>
<dbReference type="RefSeq" id="WP_145197959.1">
    <property type="nucleotide sequence ID" value="NZ_CP036434.1"/>
</dbReference>
<evidence type="ECO:0000313" key="2">
    <source>
        <dbReference type="EMBL" id="QDV07151.1"/>
    </source>
</evidence>
<keyword evidence="3" id="KW-1185">Reference proteome</keyword>
<dbReference type="NCBIfam" id="TIGR01444">
    <property type="entry name" value="fkbM_fam"/>
    <property type="match status" value="1"/>
</dbReference>
<name>A0A518ESS7_9BACT</name>
<dbReference type="PANTHER" id="PTHR36973:SF4">
    <property type="entry name" value="NODULATION PROTEIN"/>
    <property type="match status" value="1"/>
</dbReference>
<dbReference type="GO" id="GO:0032259">
    <property type="term" value="P:methylation"/>
    <property type="evidence" value="ECO:0007669"/>
    <property type="project" value="UniProtKB-KW"/>
</dbReference>
<keyword evidence="2" id="KW-0808">Transferase</keyword>
<dbReference type="Gene3D" id="3.40.50.150">
    <property type="entry name" value="Vaccinia Virus protein VP39"/>
    <property type="match status" value="1"/>
</dbReference>
<proteinExistence type="predicted"/>
<protein>
    <submittedName>
        <fullName evidence="2">2-O-methyltransferase NoeI</fullName>
        <ecNumber evidence="2">2.1.1.-</ecNumber>
    </submittedName>
</protein>
<dbReference type="InterPro" id="IPR029063">
    <property type="entry name" value="SAM-dependent_MTases_sf"/>
</dbReference>
<accession>A0A518ESS7</accession>
<dbReference type="OrthoDB" id="261740at2"/>
<evidence type="ECO:0000259" key="1">
    <source>
        <dbReference type="Pfam" id="PF05050"/>
    </source>
</evidence>
<dbReference type="Proteomes" id="UP000320390">
    <property type="component" value="Chromosome"/>
</dbReference>
<sequence>MFHRTRRLAEKVLRRMRSGVPTRSLEEWESKHEPLVVAAVERILPHLPEGGLFLDIGANVGAFSRVLRELRPDARGILFEPVAKYAAICRERFADDDHIEVVNIALGDENGQRTIFKAPHNYGANSLVQEIMHDRRPEAFVRPDTVIEEETITLRRVADFLTERGIEHVDVVKSDTEGYDYAVLDGLRPWIERTGCFPVVLAEVLQEDFHPLVEKQRAALEAMFQLGYGRVDVGEELNWLVGDVLLLPPGGTQQSPAGNVPTAE</sequence>
<dbReference type="PANTHER" id="PTHR36973">
    <property type="entry name" value="SLL1456 PROTEIN-RELATED"/>
    <property type="match status" value="1"/>
</dbReference>
<dbReference type="GO" id="GO:0008171">
    <property type="term" value="F:O-methyltransferase activity"/>
    <property type="evidence" value="ECO:0007669"/>
    <property type="project" value="TreeGrafter"/>
</dbReference>
<evidence type="ECO:0000313" key="3">
    <source>
        <dbReference type="Proteomes" id="UP000320390"/>
    </source>
</evidence>
<dbReference type="EC" id="2.1.1.-" evidence="2"/>
<feature type="domain" description="Methyltransferase FkbM" evidence="1">
    <location>
        <begin position="55"/>
        <end position="199"/>
    </location>
</feature>
<dbReference type="InterPro" id="IPR006342">
    <property type="entry name" value="FkbM_mtfrase"/>
</dbReference>
<dbReference type="EMBL" id="CP036434">
    <property type="protein sequence ID" value="QDV07151.1"/>
    <property type="molecule type" value="Genomic_DNA"/>
</dbReference>
<keyword evidence="2" id="KW-0489">Methyltransferase</keyword>
<reference evidence="2 3" key="1">
    <citation type="submission" date="2019-02" db="EMBL/GenBank/DDBJ databases">
        <title>Deep-cultivation of Planctomycetes and their phenomic and genomic characterization uncovers novel biology.</title>
        <authorList>
            <person name="Wiegand S."/>
            <person name="Jogler M."/>
            <person name="Boedeker C."/>
            <person name="Pinto D."/>
            <person name="Vollmers J."/>
            <person name="Rivas-Marin E."/>
            <person name="Kohn T."/>
            <person name="Peeters S.H."/>
            <person name="Heuer A."/>
            <person name="Rast P."/>
            <person name="Oberbeckmann S."/>
            <person name="Bunk B."/>
            <person name="Jeske O."/>
            <person name="Meyerdierks A."/>
            <person name="Storesund J.E."/>
            <person name="Kallscheuer N."/>
            <person name="Luecker S."/>
            <person name="Lage O.M."/>
            <person name="Pohl T."/>
            <person name="Merkel B.J."/>
            <person name="Hornburger P."/>
            <person name="Mueller R.-W."/>
            <person name="Bruemmer F."/>
            <person name="Labrenz M."/>
            <person name="Spormann A.M."/>
            <person name="Op den Camp H."/>
            <person name="Overmann J."/>
            <person name="Amann R."/>
            <person name="Jetten M.S.M."/>
            <person name="Mascher T."/>
            <person name="Medema M.H."/>
            <person name="Devos D.P."/>
            <person name="Kaster A.-K."/>
            <person name="Ovreas L."/>
            <person name="Rohde M."/>
            <person name="Galperin M.Y."/>
            <person name="Jogler C."/>
        </authorList>
    </citation>
    <scope>NUCLEOTIDE SEQUENCE [LARGE SCALE GENOMIC DNA]</scope>
    <source>
        <strain evidence="2 3">Poly30</strain>
    </source>
</reference>